<gene>
    <name evidence="2" type="ORF">K469DRAFT_708846</name>
</gene>
<name>A0A6A6E073_9PEZI</name>
<proteinExistence type="predicted"/>
<organism evidence="2 3">
    <name type="scientific">Zopfia rhizophila CBS 207.26</name>
    <dbReference type="NCBI Taxonomy" id="1314779"/>
    <lineage>
        <taxon>Eukaryota</taxon>
        <taxon>Fungi</taxon>
        <taxon>Dikarya</taxon>
        <taxon>Ascomycota</taxon>
        <taxon>Pezizomycotina</taxon>
        <taxon>Dothideomycetes</taxon>
        <taxon>Dothideomycetes incertae sedis</taxon>
        <taxon>Zopfiaceae</taxon>
        <taxon>Zopfia</taxon>
    </lineage>
</organism>
<dbReference type="EMBL" id="ML994637">
    <property type="protein sequence ID" value="KAF2184653.1"/>
    <property type="molecule type" value="Genomic_DNA"/>
</dbReference>
<reference evidence="2" key="1">
    <citation type="journal article" date="2020" name="Stud. Mycol.">
        <title>101 Dothideomycetes genomes: a test case for predicting lifestyles and emergence of pathogens.</title>
        <authorList>
            <person name="Haridas S."/>
            <person name="Albert R."/>
            <person name="Binder M."/>
            <person name="Bloem J."/>
            <person name="Labutti K."/>
            <person name="Salamov A."/>
            <person name="Andreopoulos B."/>
            <person name="Baker S."/>
            <person name="Barry K."/>
            <person name="Bills G."/>
            <person name="Bluhm B."/>
            <person name="Cannon C."/>
            <person name="Castanera R."/>
            <person name="Culley D."/>
            <person name="Daum C."/>
            <person name="Ezra D."/>
            <person name="Gonzalez J."/>
            <person name="Henrissat B."/>
            <person name="Kuo A."/>
            <person name="Liang C."/>
            <person name="Lipzen A."/>
            <person name="Lutzoni F."/>
            <person name="Magnuson J."/>
            <person name="Mondo S."/>
            <person name="Nolan M."/>
            <person name="Ohm R."/>
            <person name="Pangilinan J."/>
            <person name="Park H.-J."/>
            <person name="Ramirez L."/>
            <person name="Alfaro M."/>
            <person name="Sun H."/>
            <person name="Tritt A."/>
            <person name="Yoshinaga Y."/>
            <person name="Zwiers L.-H."/>
            <person name="Turgeon B."/>
            <person name="Goodwin S."/>
            <person name="Spatafora J."/>
            <person name="Crous P."/>
            <person name="Grigoriev I."/>
        </authorList>
    </citation>
    <scope>NUCLEOTIDE SEQUENCE</scope>
    <source>
        <strain evidence="2">CBS 207.26</strain>
    </source>
</reference>
<evidence type="ECO:0000313" key="3">
    <source>
        <dbReference type="Proteomes" id="UP000800200"/>
    </source>
</evidence>
<accession>A0A6A6E073</accession>
<feature type="region of interest" description="Disordered" evidence="1">
    <location>
        <begin position="1"/>
        <end position="58"/>
    </location>
</feature>
<sequence>MAGTLRPLRPQRAKKPTILFEPPLPPCKTSTAKRRAVSTRKASSRRCKAPAPAAEASDGDKAILPTSITPTAVVEDLRLSLLVGPLLERPLSPITPA</sequence>
<dbReference type="AlphaFoldDB" id="A0A6A6E073"/>
<evidence type="ECO:0000256" key="1">
    <source>
        <dbReference type="SAM" id="MobiDB-lite"/>
    </source>
</evidence>
<evidence type="ECO:0000313" key="2">
    <source>
        <dbReference type="EMBL" id="KAF2184653.1"/>
    </source>
</evidence>
<keyword evidence="3" id="KW-1185">Reference proteome</keyword>
<dbReference type="Proteomes" id="UP000800200">
    <property type="component" value="Unassembled WGS sequence"/>
</dbReference>
<protein>
    <submittedName>
        <fullName evidence="2">Uncharacterized protein</fullName>
    </submittedName>
</protein>
<feature type="compositionally biased region" description="Basic residues" evidence="1">
    <location>
        <begin position="31"/>
        <end position="48"/>
    </location>
</feature>